<reference evidence="9 10" key="1">
    <citation type="journal article" date="2016" name="Front. Microbiol.">
        <title>Genomic Resource of Rice Seed Associated Bacteria.</title>
        <authorList>
            <person name="Midha S."/>
            <person name="Bansal K."/>
            <person name="Sharma S."/>
            <person name="Kumar N."/>
            <person name="Patil P.P."/>
            <person name="Chaudhry V."/>
            <person name="Patil P.B."/>
        </authorList>
    </citation>
    <scope>NUCLEOTIDE SEQUENCE [LARGE SCALE GENOMIC DNA]</scope>
    <source>
        <strain evidence="9 10">NS263</strain>
    </source>
</reference>
<evidence type="ECO:0000313" key="10">
    <source>
        <dbReference type="Proteomes" id="UP000078335"/>
    </source>
</evidence>
<dbReference type="Proteomes" id="UP000078335">
    <property type="component" value="Unassembled WGS sequence"/>
</dbReference>
<dbReference type="SUPFAM" id="SSF48179">
    <property type="entry name" value="6-phosphogluconate dehydrogenase C-terminal domain-like"/>
    <property type="match status" value="1"/>
</dbReference>
<comment type="similarity">
    <text evidence="2 7">Belongs to the UDP-glucose/GDP-mannose dehydrogenase family.</text>
</comment>
<comment type="pathway">
    <text evidence="1">Nucleotide-sugar biosynthesis; UDP-alpha-D-glucuronate biosynthesis; UDP-alpha-D-glucuronate from UDP-alpha-D-glucose: step 1/1.</text>
</comment>
<keyword evidence="10" id="KW-1185">Reference proteome</keyword>
<dbReference type="PIRSF" id="PIRSF000124">
    <property type="entry name" value="UDPglc_GDPman_dh"/>
    <property type="match status" value="1"/>
</dbReference>
<dbReference type="InterPro" id="IPR001732">
    <property type="entry name" value="UDP-Glc/GDP-Man_DH_N"/>
</dbReference>
<protein>
    <recommendedName>
        <fullName evidence="3 7">UDP-glucose 6-dehydrogenase</fullName>
        <ecNumber evidence="3 7">1.1.1.22</ecNumber>
    </recommendedName>
</protein>
<organism evidence="9 10">
    <name type="scientific">Curtobacterium oceanosedimentum</name>
    <dbReference type="NCBI Taxonomy" id="465820"/>
    <lineage>
        <taxon>Bacteria</taxon>
        <taxon>Bacillati</taxon>
        <taxon>Actinomycetota</taxon>
        <taxon>Actinomycetes</taxon>
        <taxon>Micrococcales</taxon>
        <taxon>Microbacteriaceae</taxon>
        <taxon>Curtobacterium</taxon>
    </lineage>
</organism>
<dbReference type="RefSeq" id="WP_058729028.1">
    <property type="nucleotide sequence ID" value="NZ_LDRB01000042.1"/>
</dbReference>
<dbReference type="InterPro" id="IPR028357">
    <property type="entry name" value="UDPglc_DH_bac"/>
</dbReference>
<evidence type="ECO:0000256" key="3">
    <source>
        <dbReference type="ARBA" id="ARBA00012954"/>
    </source>
</evidence>
<evidence type="ECO:0000256" key="2">
    <source>
        <dbReference type="ARBA" id="ARBA00006601"/>
    </source>
</evidence>
<evidence type="ECO:0000256" key="6">
    <source>
        <dbReference type="ARBA" id="ARBA00047473"/>
    </source>
</evidence>
<dbReference type="PANTHER" id="PTHR43750:SF3">
    <property type="entry name" value="UDP-GLUCOSE 6-DEHYDROGENASE TUAD"/>
    <property type="match status" value="1"/>
</dbReference>
<dbReference type="Pfam" id="PF00984">
    <property type="entry name" value="UDPG_MGDP_dh"/>
    <property type="match status" value="1"/>
</dbReference>
<keyword evidence="5 7" id="KW-0520">NAD</keyword>
<dbReference type="InterPro" id="IPR008927">
    <property type="entry name" value="6-PGluconate_DH-like_C_sf"/>
</dbReference>
<dbReference type="PANTHER" id="PTHR43750">
    <property type="entry name" value="UDP-GLUCOSE 6-DEHYDROGENASE TUAD"/>
    <property type="match status" value="1"/>
</dbReference>
<keyword evidence="4 7" id="KW-0560">Oxidoreductase</keyword>
<evidence type="ECO:0000256" key="5">
    <source>
        <dbReference type="ARBA" id="ARBA00023027"/>
    </source>
</evidence>
<evidence type="ECO:0000259" key="8">
    <source>
        <dbReference type="SMART" id="SM00984"/>
    </source>
</evidence>
<evidence type="ECO:0000256" key="7">
    <source>
        <dbReference type="PIRNR" id="PIRNR000124"/>
    </source>
</evidence>
<name>A0ABR5S915_9MICO</name>
<dbReference type="InterPro" id="IPR017476">
    <property type="entry name" value="UDP-Glc/GDP-Man"/>
</dbReference>
<dbReference type="SUPFAM" id="SSF52413">
    <property type="entry name" value="UDP-glucose/GDP-mannose dehydrogenase C-terminal domain"/>
    <property type="match status" value="1"/>
</dbReference>
<evidence type="ECO:0000256" key="4">
    <source>
        <dbReference type="ARBA" id="ARBA00023002"/>
    </source>
</evidence>
<feature type="domain" description="UDP-glucose/GDP-mannose dehydrogenase C-terminal" evidence="8">
    <location>
        <begin position="319"/>
        <end position="420"/>
    </location>
</feature>
<proteinExistence type="inferred from homology"/>
<evidence type="ECO:0000313" key="9">
    <source>
        <dbReference type="EMBL" id="KTR39809.1"/>
    </source>
</evidence>
<dbReference type="Pfam" id="PF03721">
    <property type="entry name" value="UDPG_MGDP_dh_N"/>
    <property type="match status" value="1"/>
</dbReference>
<comment type="caution">
    <text evidence="9">The sequence shown here is derived from an EMBL/GenBank/DDBJ whole genome shotgun (WGS) entry which is preliminary data.</text>
</comment>
<dbReference type="EC" id="1.1.1.22" evidence="3 7"/>
<comment type="catalytic activity">
    <reaction evidence="6 7">
        <text>UDP-alpha-D-glucose + 2 NAD(+) + H2O = UDP-alpha-D-glucuronate + 2 NADH + 3 H(+)</text>
        <dbReference type="Rhea" id="RHEA:23596"/>
        <dbReference type="ChEBI" id="CHEBI:15377"/>
        <dbReference type="ChEBI" id="CHEBI:15378"/>
        <dbReference type="ChEBI" id="CHEBI:57540"/>
        <dbReference type="ChEBI" id="CHEBI:57945"/>
        <dbReference type="ChEBI" id="CHEBI:58052"/>
        <dbReference type="ChEBI" id="CHEBI:58885"/>
        <dbReference type="EC" id="1.1.1.22"/>
    </reaction>
</comment>
<dbReference type="EMBL" id="LDRB01000042">
    <property type="protein sequence ID" value="KTR39809.1"/>
    <property type="molecule type" value="Genomic_DNA"/>
</dbReference>
<dbReference type="InterPro" id="IPR036220">
    <property type="entry name" value="UDP-Glc/GDP-Man_DH_C_sf"/>
</dbReference>
<dbReference type="Pfam" id="PF03720">
    <property type="entry name" value="UDPG_MGDP_dh_C"/>
    <property type="match status" value="1"/>
</dbReference>
<dbReference type="Gene3D" id="3.40.50.720">
    <property type="entry name" value="NAD(P)-binding Rossmann-like Domain"/>
    <property type="match status" value="2"/>
</dbReference>
<dbReference type="SUPFAM" id="SSF51735">
    <property type="entry name" value="NAD(P)-binding Rossmann-fold domains"/>
    <property type="match status" value="1"/>
</dbReference>
<dbReference type="Gene3D" id="1.20.5.100">
    <property type="entry name" value="Cytochrome c1, transmembrane anchor, C-terminal"/>
    <property type="match status" value="1"/>
</dbReference>
<accession>A0ABR5S915</accession>
<dbReference type="PIRSF" id="PIRSF500134">
    <property type="entry name" value="UDPglc_DH_bac"/>
    <property type="match status" value="1"/>
</dbReference>
<dbReference type="InterPro" id="IPR036291">
    <property type="entry name" value="NAD(P)-bd_dom_sf"/>
</dbReference>
<evidence type="ECO:0000256" key="1">
    <source>
        <dbReference type="ARBA" id="ARBA00004701"/>
    </source>
</evidence>
<dbReference type="NCBIfam" id="TIGR03026">
    <property type="entry name" value="NDP-sugDHase"/>
    <property type="match status" value="1"/>
</dbReference>
<dbReference type="SMART" id="SM00984">
    <property type="entry name" value="UDPG_MGDP_dh_C"/>
    <property type="match status" value="1"/>
</dbReference>
<dbReference type="InterPro" id="IPR014027">
    <property type="entry name" value="UDP-Glc/GDP-Man_DH_C"/>
</dbReference>
<gene>
    <name evidence="9" type="ORF">NS263_09335</name>
</gene>
<sequence length="435" mass="45375">MRISVIGCGYLGAVHAASMAKLGHEVVAVDVDPVKIGQLAAGQAPFFEPGLPETLDEALASGRIEFTTDTARVAGARVHFLAVGTPQGPTGAADLTYVDAAVTDLLPHLAPGHLVVGKSTVPVGTAARLAERVREVQPEATLVWNPEFLREGFAVQDTVAPDRFVYGVPAGEVGARAVAVLDEVYAQALAAGTPRLVVDLPTSELVKISANAFLATKISFINAMAEIAEVAGADVTALADAIGHDDRIGRKFLNAGLGFGGGCLPKDIRAFQARADELGVGRSLGFLAEVDAINLRRRAHVVTLAGELLGGAVEGRRVAVLGLAFKPNSDDVRDSPALDIAARLVELGATVRAYDPAANRTAARVRPEVGTVGSAAEALRDADLVLVLTEWAEFRELDPRAVAELVAAPVVLDGRNCLDRDAWTAAGFTVRGMGR</sequence>
<dbReference type="InterPro" id="IPR014026">
    <property type="entry name" value="UDP-Glc/GDP-Man_DH_dimer"/>
</dbReference>